<feature type="transmembrane region" description="Helical" evidence="2">
    <location>
        <begin position="70"/>
        <end position="91"/>
    </location>
</feature>
<dbReference type="RefSeq" id="XP_021875903.1">
    <property type="nucleotide sequence ID" value="XM_022025971.1"/>
</dbReference>
<dbReference type="GeneID" id="33567814"/>
<keyword evidence="2" id="KW-0812">Transmembrane</keyword>
<keyword evidence="2" id="KW-0472">Membrane</keyword>
<evidence type="ECO:0000256" key="1">
    <source>
        <dbReference type="SAM" id="MobiDB-lite"/>
    </source>
</evidence>
<accession>A0A1Y2G6Z3</accession>
<keyword evidence="4" id="KW-1185">Reference proteome</keyword>
<keyword evidence="2" id="KW-1133">Transmembrane helix</keyword>
<feature type="compositionally biased region" description="Basic and acidic residues" evidence="1">
    <location>
        <begin position="41"/>
        <end position="54"/>
    </location>
</feature>
<dbReference type="AlphaFoldDB" id="A0A1Y2G6Z3"/>
<reference evidence="3 4" key="1">
    <citation type="submission" date="2016-07" db="EMBL/GenBank/DDBJ databases">
        <title>Pervasive Adenine N6-methylation of Active Genes in Fungi.</title>
        <authorList>
            <consortium name="DOE Joint Genome Institute"/>
            <person name="Mondo S.J."/>
            <person name="Dannebaum R.O."/>
            <person name="Kuo R.C."/>
            <person name="Labutti K."/>
            <person name="Haridas S."/>
            <person name="Kuo A."/>
            <person name="Salamov A."/>
            <person name="Ahrendt S.R."/>
            <person name="Lipzen A."/>
            <person name="Sullivan W."/>
            <person name="Andreopoulos W.B."/>
            <person name="Clum A."/>
            <person name="Lindquist E."/>
            <person name="Daum C."/>
            <person name="Ramamoorthy G.K."/>
            <person name="Gryganskyi A."/>
            <person name="Culley D."/>
            <person name="Magnuson J.K."/>
            <person name="James T.Y."/>
            <person name="O'Malley M.A."/>
            <person name="Stajich J.E."/>
            <person name="Spatafora J.W."/>
            <person name="Visel A."/>
            <person name="Grigoriev I.V."/>
        </authorList>
    </citation>
    <scope>NUCLEOTIDE SEQUENCE [LARGE SCALE GENOMIC DNA]</scope>
    <source>
        <strain evidence="3 4">NRRL 3116</strain>
    </source>
</reference>
<gene>
    <name evidence="3" type="ORF">BCR41DRAFT_363932</name>
</gene>
<evidence type="ECO:0000313" key="4">
    <source>
        <dbReference type="Proteomes" id="UP000193648"/>
    </source>
</evidence>
<feature type="compositionally biased region" description="Low complexity" evidence="1">
    <location>
        <begin position="300"/>
        <end position="340"/>
    </location>
</feature>
<evidence type="ECO:0000313" key="3">
    <source>
        <dbReference type="EMBL" id="ORY99608.1"/>
    </source>
</evidence>
<evidence type="ECO:0000256" key="2">
    <source>
        <dbReference type="SAM" id="Phobius"/>
    </source>
</evidence>
<dbReference type="EMBL" id="MCFF01000067">
    <property type="protein sequence ID" value="ORY99608.1"/>
    <property type="molecule type" value="Genomic_DNA"/>
</dbReference>
<feature type="compositionally biased region" description="Low complexity" evidence="1">
    <location>
        <begin position="124"/>
        <end position="134"/>
    </location>
</feature>
<sequence length="361" mass="37350">MIVYGGQSSPPNGEGPNIAYVKDTQVFDIVQSLWMTTYSPKEDTTPISKPHHEAGPNGNKTDGRGLSTGAIVGIVAAVLAVIGSLLGLFIYKRRQKRIAIREAEMEKQAYMASLGYDGEGHGNGNRNSVSGSSASHRRHKTHRNKNLYGASPHSTSTRRLNGGSIGGSRGRNSTSAANAPGMGHNDLSGIEAPTSGTGGAQDDHLQYSMPPEETSGGAQYLMQQLPDGTIAVQPVYFDHRSIPIQTSPNVVYSETSSLGGFLNSSLGQLHPFNAATSTSGSGTRGAGAEAGTEVAGYIAPPTSTSSVAPNATTTTTATTTPVNNALAPSSSSNDISTTTIPAPTHNPFASPILAHSPSPKP</sequence>
<dbReference type="InParanoid" id="A0A1Y2G6Z3"/>
<organism evidence="3 4">
    <name type="scientific">Lobosporangium transversale</name>
    <dbReference type="NCBI Taxonomy" id="64571"/>
    <lineage>
        <taxon>Eukaryota</taxon>
        <taxon>Fungi</taxon>
        <taxon>Fungi incertae sedis</taxon>
        <taxon>Mucoromycota</taxon>
        <taxon>Mortierellomycotina</taxon>
        <taxon>Mortierellomycetes</taxon>
        <taxon>Mortierellales</taxon>
        <taxon>Mortierellaceae</taxon>
        <taxon>Lobosporangium</taxon>
    </lineage>
</organism>
<protein>
    <submittedName>
        <fullName evidence="3">Uncharacterized protein</fullName>
    </submittedName>
</protein>
<name>A0A1Y2G6Z3_9FUNG</name>
<feature type="region of interest" description="Disordered" evidence="1">
    <location>
        <begin position="41"/>
        <end position="60"/>
    </location>
</feature>
<feature type="region of interest" description="Disordered" evidence="1">
    <location>
        <begin position="300"/>
        <end position="361"/>
    </location>
</feature>
<dbReference type="Proteomes" id="UP000193648">
    <property type="component" value="Unassembled WGS sequence"/>
</dbReference>
<feature type="region of interest" description="Disordered" evidence="1">
    <location>
        <begin position="117"/>
        <end position="203"/>
    </location>
</feature>
<comment type="caution">
    <text evidence="3">The sequence shown here is derived from an EMBL/GenBank/DDBJ whole genome shotgun (WGS) entry which is preliminary data.</text>
</comment>
<feature type="compositionally biased region" description="Basic residues" evidence="1">
    <location>
        <begin position="135"/>
        <end position="145"/>
    </location>
</feature>
<dbReference type="OrthoDB" id="10251809at2759"/>
<proteinExistence type="predicted"/>